<dbReference type="Gene3D" id="3.10.10.10">
    <property type="entry name" value="HIV Type 1 Reverse Transcriptase, subunit A, domain 1"/>
    <property type="match status" value="1"/>
</dbReference>
<dbReference type="PROSITE" id="PS50158">
    <property type="entry name" value="ZF_CCHC"/>
    <property type="match status" value="1"/>
</dbReference>
<evidence type="ECO:0000256" key="1">
    <source>
        <dbReference type="PROSITE-ProRule" id="PRU00047"/>
    </source>
</evidence>
<dbReference type="Pfam" id="PF03564">
    <property type="entry name" value="DUF1759"/>
    <property type="match status" value="1"/>
</dbReference>
<keyword evidence="1" id="KW-0863">Zinc-finger</keyword>
<keyword evidence="2" id="KW-0175">Coiled coil</keyword>
<dbReference type="Pfam" id="PF05380">
    <property type="entry name" value="Peptidase_A17"/>
    <property type="match status" value="1"/>
</dbReference>
<feature type="coiled-coil region" evidence="2">
    <location>
        <begin position="234"/>
        <end position="261"/>
    </location>
</feature>
<protein>
    <recommendedName>
        <fullName evidence="8">Pro-Pol polyprotein</fullName>
    </recommendedName>
</protein>
<name>A0ABY6L9I6_9ARAC</name>
<feature type="region of interest" description="Disordered" evidence="3">
    <location>
        <begin position="97"/>
        <end position="122"/>
    </location>
</feature>
<evidence type="ECO:0008006" key="8">
    <source>
        <dbReference type="Google" id="ProtNLM"/>
    </source>
</evidence>
<evidence type="ECO:0000256" key="2">
    <source>
        <dbReference type="SAM" id="Coils"/>
    </source>
</evidence>
<organism evidence="6 7">
    <name type="scientific">Cordylochernes scorpioides</name>
    <dbReference type="NCBI Taxonomy" id="51811"/>
    <lineage>
        <taxon>Eukaryota</taxon>
        <taxon>Metazoa</taxon>
        <taxon>Ecdysozoa</taxon>
        <taxon>Arthropoda</taxon>
        <taxon>Chelicerata</taxon>
        <taxon>Arachnida</taxon>
        <taxon>Pseudoscorpiones</taxon>
        <taxon>Cheliferoidea</taxon>
        <taxon>Chernetidae</taxon>
        <taxon>Cordylochernes</taxon>
    </lineage>
</organism>
<evidence type="ECO:0000259" key="5">
    <source>
        <dbReference type="PROSITE" id="PS50994"/>
    </source>
</evidence>
<dbReference type="InterPro" id="IPR036875">
    <property type="entry name" value="Znf_CCHC_sf"/>
</dbReference>
<evidence type="ECO:0000259" key="4">
    <source>
        <dbReference type="PROSITE" id="PS50158"/>
    </source>
</evidence>
<feature type="compositionally biased region" description="Polar residues" evidence="3">
    <location>
        <begin position="393"/>
        <end position="406"/>
    </location>
</feature>
<feature type="region of interest" description="Disordered" evidence="3">
    <location>
        <begin position="1600"/>
        <end position="1627"/>
    </location>
</feature>
<dbReference type="Gene3D" id="3.30.70.270">
    <property type="match status" value="1"/>
</dbReference>
<sequence length="1627" mass="188470">MNRLKKGRRPVRGQITKLINSVETALKKPVEELDKTDLRVSALQLEDLCRDLHEWDEKVTEAMLDEEMTEEVQDKEYDERLRYDRLIKRMREELEKVLNPKKGVSPQPDETSSETSNSTSRRRVLLPKRKLPEFGGDVREWITFWSRFEDIHNDEDLSDSDKYQYLVDWMLENSEAQQLVLSYPVSGKNYASVIKDLKERFGRDNMLIKVYVRDLLWLVIRSAQERKVNFKDLVTNSEVNRKDLESLMKFLRREVNQTKDREMAYNKHSDSLAQPTPGKIETKKRSFNARREIATTSGFMHSDISPTLREKFKCIFCDNGHPSQDCRKGMKMGMDQKNEKIKSYKRCFKCLLPGHRSRQCKKKVYCDFCKRDGHYAIMCRGVHHAETERKSPQRPQNSTPTPGSSDVATVNEMSNCVSTKACLETLLVKVWGPKVVEEELDHEIFGGIRYTDRHRIYCLTLSSIENDRCISCPASATNQIARCIRKPTFGSWARELASKKIQLSAFKAESDVVELLLGADINPKIATANMLRLSDDLIARETLLGWVHNSMLITSLMTQEIKVSDLWSLENIGVMDDGQAESKKETDQAIMDKFRTETKRLESGRYEVHLPWIEPAQKLKENKSHAEKRLRKMTEDLKKRGFYHHYNKIFEEWEENGIIERIQSDQDDTLEYFLPHRAVVKSGSSTTPVRPVFDASCKTRGGWSLNDCLAKGPNLLELIPDIMLRFRLNKIGVIADIEKAFLQISVAKEDRQFLRFLWWEDGKQENLRIYQHKRVVFGVTSSPFLLAATLKLHLEQYEREVIPLLKCMYMDNCVNSVTSLEEAQVFQQQSIDLLSPAGFNLREWQMGGPGIVNGENISVLGMKWDTADDTLTISDKLMMTPTYKSLDQENDAEIENQTHKLTKRIMLSEAHAVFDPFGLFSPFTIVPKIILQQCWKSELKWDQPVPEDIVKKFVEWQSQIPELLSVRIPRWVMRDGFEQTSLHVFCDASQDAYATCICLRTVKNEEVNVQLIASKSRVAPKKKLTIPRLELISCLIGSRLTKQVMKIISESIAIPETNIWFWTDSSTALRWIQNEKPWATFVRNRVNEICSISKKENWHHVSGVNNPADLPSRGSSVKKLIEHKWWEGPSFLWGEEASWNQFDPIFDEEEINKELKKTVNIAVNSTKDNFMDKLERKTVSDHSRPGQHDKMSKEISVEEFEEAEKVVLRHIQLISFGRDERRINKLNSFTDEYGLNRIKSQLYFGEDDYDTRCPIVLPGENQVVKLLIRKEHEMMSHAGIQTTQQLDWIDTSIWSDHTGPLTETGGKKIWVVLYTCAVYRAVHLELTKTVSTEGFLDTFRRFVARRGRPSIVYPDNGLNFVGCNNLFKKVNWNDVLRYATVQRIKWNFNPPTAAFWGGWWERLVGLMKQLIRKVLGDKTVSYEELQTVICEVESAMNSRSLTAISEESGLVPITPAKFMCDNASCLFVPEEDIVDSKFLKESHGKVQKLHDTIRQRFRKEYLGFLRQNTRNKTKSIKEGDVVLMEVDNKKRTEWPIGVIEKTYPGKRCIVRVAMIKTKHGNFLRPVQRLFFLESCENHSKEDFGKGRDLEKEKINLDTPSISQRSIRGKNSPVITRSGRFVKPPDRY</sequence>
<feature type="domain" description="CCHC-type" evidence="4">
    <location>
        <begin position="346"/>
        <end position="362"/>
    </location>
</feature>
<dbReference type="SUPFAM" id="SSF56672">
    <property type="entry name" value="DNA/RNA polymerases"/>
    <property type="match status" value="1"/>
</dbReference>
<dbReference type="PANTHER" id="PTHR47331">
    <property type="entry name" value="PHD-TYPE DOMAIN-CONTAINING PROTEIN"/>
    <property type="match status" value="1"/>
</dbReference>
<dbReference type="PANTHER" id="PTHR47331:SF1">
    <property type="entry name" value="GAG-LIKE PROTEIN"/>
    <property type="match status" value="1"/>
</dbReference>
<proteinExistence type="predicted"/>
<dbReference type="SMART" id="SM00343">
    <property type="entry name" value="ZnF_C2HC"/>
    <property type="match status" value="3"/>
</dbReference>
<dbReference type="InterPro" id="IPR005312">
    <property type="entry name" value="DUF1759"/>
</dbReference>
<dbReference type="InterPro" id="IPR012337">
    <property type="entry name" value="RNaseH-like_sf"/>
</dbReference>
<keyword evidence="1" id="KW-0862">Zinc</keyword>
<feature type="domain" description="Integrase catalytic" evidence="5">
    <location>
        <begin position="1275"/>
        <end position="1463"/>
    </location>
</feature>
<keyword evidence="1" id="KW-0479">Metal-binding</keyword>
<dbReference type="Pfam" id="PF18701">
    <property type="entry name" value="DUF5641"/>
    <property type="match status" value="1"/>
</dbReference>
<gene>
    <name evidence="6" type="ORF">LAZ67_15002277</name>
</gene>
<evidence type="ECO:0000256" key="3">
    <source>
        <dbReference type="SAM" id="MobiDB-lite"/>
    </source>
</evidence>
<dbReference type="Proteomes" id="UP001235939">
    <property type="component" value="Chromosome 15"/>
</dbReference>
<dbReference type="EMBL" id="CP092877">
    <property type="protein sequence ID" value="UYV77789.1"/>
    <property type="molecule type" value="Genomic_DNA"/>
</dbReference>
<reference evidence="6 7" key="1">
    <citation type="submission" date="2022-01" db="EMBL/GenBank/DDBJ databases">
        <title>A chromosomal length assembly of Cordylochernes scorpioides.</title>
        <authorList>
            <person name="Zeh D."/>
            <person name="Zeh J."/>
        </authorList>
    </citation>
    <scope>NUCLEOTIDE SEQUENCE [LARGE SCALE GENOMIC DNA]</scope>
    <source>
        <strain evidence="6">IN4F17</strain>
        <tissue evidence="6">Whole Body</tissue>
    </source>
</reference>
<accession>A0ABY6L9I6</accession>
<dbReference type="SUPFAM" id="SSF57756">
    <property type="entry name" value="Retrovirus zinc finger-like domains"/>
    <property type="match status" value="1"/>
</dbReference>
<evidence type="ECO:0000313" key="7">
    <source>
        <dbReference type="Proteomes" id="UP001235939"/>
    </source>
</evidence>
<dbReference type="InterPro" id="IPR043128">
    <property type="entry name" value="Rev_trsase/Diguanyl_cyclase"/>
</dbReference>
<dbReference type="InterPro" id="IPR043502">
    <property type="entry name" value="DNA/RNA_pol_sf"/>
</dbReference>
<evidence type="ECO:0000313" key="6">
    <source>
        <dbReference type="EMBL" id="UYV77789.1"/>
    </source>
</evidence>
<keyword evidence="7" id="KW-1185">Reference proteome</keyword>
<dbReference type="InterPro" id="IPR001878">
    <property type="entry name" value="Znf_CCHC"/>
</dbReference>
<dbReference type="InterPro" id="IPR036397">
    <property type="entry name" value="RNaseH_sf"/>
</dbReference>
<dbReference type="InterPro" id="IPR001584">
    <property type="entry name" value="Integrase_cat-core"/>
</dbReference>
<dbReference type="SUPFAM" id="SSF53098">
    <property type="entry name" value="Ribonuclease H-like"/>
    <property type="match status" value="1"/>
</dbReference>
<feature type="region of interest" description="Disordered" evidence="3">
    <location>
        <begin position="386"/>
        <end position="406"/>
    </location>
</feature>
<dbReference type="PROSITE" id="PS50994">
    <property type="entry name" value="INTEGRASE"/>
    <property type="match status" value="1"/>
</dbReference>
<dbReference type="InterPro" id="IPR008042">
    <property type="entry name" value="Retrotrans_Pao"/>
</dbReference>
<dbReference type="InterPro" id="IPR040676">
    <property type="entry name" value="DUF5641"/>
</dbReference>
<dbReference type="Gene3D" id="3.30.420.10">
    <property type="entry name" value="Ribonuclease H-like superfamily/Ribonuclease H"/>
    <property type="match status" value="1"/>
</dbReference>